<evidence type="ECO:0000313" key="1">
    <source>
        <dbReference type="EMBL" id="MPN35466.1"/>
    </source>
</evidence>
<sequence>MSIAANKAVIIGLVEPIKEELIAVVYFKQEKNKAWYKKVPPIPNNINGFQSLARGIQLSGCRLYKIAKINGMASKNRKKVSANAGNSRIASFPVMKAPDQKTAVNTIRAYT</sequence>
<proteinExistence type="predicted"/>
<gene>
    <name evidence="1" type="ORF">SDC9_182964</name>
</gene>
<reference evidence="1" key="1">
    <citation type="submission" date="2019-08" db="EMBL/GenBank/DDBJ databases">
        <authorList>
            <person name="Kucharzyk K."/>
            <person name="Murdoch R.W."/>
            <person name="Higgins S."/>
            <person name="Loffler F."/>
        </authorList>
    </citation>
    <scope>NUCLEOTIDE SEQUENCE</scope>
</reference>
<dbReference type="EMBL" id="VSSQ01089067">
    <property type="protein sequence ID" value="MPN35466.1"/>
    <property type="molecule type" value="Genomic_DNA"/>
</dbReference>
<protein>
    <submittedName>
        <fullName evidence="1">Uncharacterized protein</fullName>
    </submittedName>
</protein>
<accession>A0A645HAB2</accession>
<organism evidence="1">
    <name type="scientific">bioreactor metagenome</name>
    <dbReference type="NCBI Taxonomy" id="1076179"/>
    <lineage>
        <taxon>unclassified sequences</taxon>
        <taxon>metagenomes</taxon>
        <taxon>ecological metagenomes</taxon>
    </lineage>
</organism>
<dbReference type="AlphaFoldDB" id="A0A645HAB2"/>
<comment type="caution">
    <text evidence="1">The sequence shown here is derived from an EMBL/GenBank/DDBJ whole genome shotgun (WGS) entry which is preliminary data.</text>
</comment>
<name>A0A645HAB2_9ZZZZ</name>